<comment type="caution">
    <text evidence="2">The sequence shown here is derived from an EMBL/GenBank/DDBJ whole genome shotgun (WGS) entry which is preliminary data.</text>
</comment>
<proteinExistence type="predicted"/>
<evidence type="ECO:0000313" key="3">
    <source>
        <dbReference type="Proteomes" id="UP000241167"/>
    </source>
</evidence>
<feature type="transmembrane region" description="Helical" evidence="1">
    <location>
        <begin position="6"/>
        <end position="36"/>
    </location>
</feature>
<evidence type="ECO:0000313" key="2">
    <source>
        <dbReference type="EMBL" id="PSJ42181.1"/>
    </source>
</evidence>
<protein>
    <submittedName>
        <fullName evidence="2">Uncharacterized protein</fullName>
    </submittedName>
</protein>
<dbReference type="AlphaFoldDB" id="A0A2P7QW32"/>
<name>A0A2P7QW32_9SPHN</name>
<keyword evidence="1" id="KW-0812">Transmembrane</keyword>
<keyword evidence="1" id="KW-1133">Transmembrane helix</keyword>
<organism evidence="2 3">
    <name type="scientific">Allosphingosinicella deserti</name>
    <dbReference type="NCBI Taxonomy" id="2116704"/>
    <lineage>
        <taxon>Bacteria</taxon>
        <taxon>Pseudomonadati</taxon>
        <taxon>Pseudomonadota</taxon>
        <taxon>Alphaproteobacteria</taxon>
        <taxon>Sphingomonadales</taxon>
        <taxon>Sphingomonadaceae</taxon>
        <taxon>Allosphingosinicella</taxon>
    </lineage>
</organism>
<sequence>MDQLLFLSAISSAATALLGGLGWLVYRACLGIALVIEAKGRREARRSAIRMAARRERVKHEPPKP</sequence>
<gene>
    <name evidence="2" type="ORF">C7I55_08070</name>
</gene>
<dbReference type="Proteomes" id="UP000241167">
    <property type="component" value="Unassembled WGS sequence"/>
</dbReference>
<accession>A0A2P7QW32</accession>
<dbReference type="RefSeq" id="WP_106512350.1">
    <property type="nucleotide sequence ID" value="NZ_PXYI01000002.1"/>
</dbReference>
<reference evidence="2 3" key="1">
    <citation type="submission" date="2018-03" db="EMBL/GenBank/DDBJ databases">
        <title>The draft genome of Sphingosinicella sp. GL-C-18.</title>
        <authorList>
            <person name="Liu L."/>
            <person name="Li L."/>
            <person name="Liang L."/>
            <person name="Zhang X."/>
            <person name="Wang T."/>
        </authorList>
    </citation>
    <scope>NUCLEOTIDE SEQUENCE [LARGE SCALE GENOMIC DNA]</scope>
    <source>
        <strain evidence="2 3">GL-C-18</strain>
    </source>
</reference>
<evidence type="ECO:0000256" key="1">
    <source>
        <dbReference type="SAM" id="Phobius"/>
    </source>
</evidence>
<keyword evidence="3" id="KW-1185">Reference proteome</keyword>
<keyword evidence="1" id="KW-0472">Membrane</keyword>
<dbReference type="EMBL" id="PXYI01000002">
    <property type="protein sequence ID" value="PSJ42181.1"/>
    <property type="molecule type" value="Genomic_DNA"/>
</dbReference>